<keyword evidence="2" id="KW-1185">Reference proteome</keyword>
<dbReference type="EMBL" id="CAJPEV010000021">
    <property type="protein sequence ID" value="CAG0878933.1"/>
    <property type="molecule type" value="Genomic_DNA"/>
</dbReference>
<organism evidence="1">
    <name type="scientific">Darwinula stevensoni</name>
    <dbReference type="NCBI Taxonomy" id="69355"/>
    <lineage>
        <taxon>Eukaryota</taxon>
        <taxon>Metazoa</taxon>
        <taxon>Ecdysozoa</taxon>
        <taxon>Arthropoda</taxon>
        <taxon>Crustacea</taxon>
        <taxon>Oligostraca</taxon>
        <taxon>Ostracoda</taxon>
        <taxon>Podocopa</taxon>
        <taxon>Podocopida</taxon>
        <taxon>Darwinulocopina</taxon>
        <taxon>Darwinuloidea</taxon>
        <taxon>Darwinulidae</taxon>
        <taxon>Darwinula</taxon>
    </lineage>
</organism>
<dbReference type="Gene3D" id="3.40.50.300">
    <property type="entry name" value="P-loop containing nucleotide triphosphate hydrolases"/>
    <property type="match status" value="1"/>
</dbReference>
<sequence length="111" mass="13055">MAHTFLAGFDFHLTTLDFPNHLCKKWNKIKEEKEMLHLITCTYRVRSEQRIVMPKGQSRTRPGWQTVFGDPEGKHFCYPHFTCAVDTNNIRRVFDGCKDIIQRMILGDIIN</sequence>
<evidence type="ECO:0000313" key="2">
    <source>
        <dbReference type="Proteomes" id="UP000677054"/>
    </source>
</evidence>
<accession>A0A7R8WYG3</accession>
<dbReference type="InterPro" id="IPR027417">
    <property type="entry name" value="P-loop_NTPase"/>
</dbReference>
<dbReference type="EMBL" id="LR899538">
    <property type="protein sequence ID" value="CAD7240307.1"/>
    <property type="molecule type" value="Genomic_DNA"/>
</dbReference>
<dbReference type="AlphaFoldDB" id="A0A7R8WYG3"/>
<dbReference type="OrthoDB" id="5817230at2759"/>
<dbReference type="Proteomes" id="UP000677054">
    <property type="component" value="Unassembled WGS sequence"/>
</dbReference>
<proteinExistence type="predicted"/>
<reference evidence="1" key="1">
    <citation type="submission" date="2020-11" db="EMBL/GenBank/DDBJ databases">
        <authorList>
            <person name="Tran Van P."/>
        </authorList>
    </citation>
    <scope>NUCLEOTIDE SEQUENCE</scope>
</reference>
<gene>
    <name evidence="1" type="ORF">DSTB1V02_LOCUS332</name>
</gene>
<evidence type="ECO:0000313" key="1">
    <source>
        <dbReference type="EMBL" id="CAD7240307.1"/>
    </source>
</evidence>
<protein>
    <submittedName>
        <fullName evidence="1">Uncharacterized protein</fullName>
    </submittedName>
</protein>
<name>A0A7R8WYG3_9CRUS</name>